<dbReference type="InterPro" id="IPR026591">
    <property type="entry name" value="Sirtuin_cat_small_dom_sf"/>
</dbReference>
<dbReference type="SUPFAM" id="SSF52467">
    <property type="entry name" value="DHS-like NAD/FAD-binding domain"/>
    <property type="match status" value="1"/>
</dbReference>
<dbReference type="InterPro" id="IPR026590">
    <property type="entry name" value="Ssirtuin_cat_dom"/>
</dbReference>
<dbReference type="Proteomes" id="UP000663879">
    <property type="component" value="Unassembled WGS sequence"/>
</dbReference>
<sequence>MSEKENKNTFDSLNSCIEYLSLDDNKKPDPFKHLRKLDSLDLKSFAKYMNKCSNIIFINGAGISTSAGIPDFRTPGTGLYDNLQKYNLPTPHSIFELEYFKQKPDAFFMLSKELIPSNYKPTLTHYFQKLLVSKNKVLKIYTQNIDNLELMSGIAEDKIIHAHGSFKNGHCLECKMKYSLEWMKEKLEKENFLKCEQDDCSGGLVKPGIVFFGESLPDEFLNYKKDFLQCDCLIVMGTSLKVAPFSKLPYSVKLDCPKLLINRDLVGEWELYVNDMEKNYRFVAELGDCDEISLKLAKLLGFDKELNDLIKNSNKK</sequence>
<dbReference type="PROSITE" id="PS50305">
    <property type="entry name" value="SIRTUIN"/>
    <property type="match status" value="1"/>
</dbReference>
<comment type="catalytic activity">
    <reaction evidence="6">
        <text>N(6)-hexadecanoyl-L-lysyl-[protein] + NAD(+) + H2O = 2''-O-hexadecanoyl-ADP-D-ribose + nicotinamide + L-lysyl-[protein]</text>
        <dbReference type="Rhea" id="RHEA:70563"/>
        <dbReference type="Rhea" id="RHEA-COMP:9752"/>
        <dbReference type="Rhea" id="RHEA-COMP:14175"/>
        <dbReference type="ChEBI" id="CHEBI:15377"/>
        <dbReference type="ChEBI" id="CHEBI:17154"/>
        <dbReference type="ChEBI" id="CHEBI:29969"/>
        <dbReference type="ChEBI" id="CHEBI:57540"/>
        <dbReference type="ChEBI" id="CHEBI:138936"/>
        <dbReference type="ChEBI" id="CHEBI:189673"/>
    </reaction>
    <physiologicalReaction direction="left-to-right" evidence="6">
        <dbReference type="Rhea" id="RHEA:70564"/>
    </physiologicalReaction>
</comment>
<evidence type="ECO:0000256" key="12">
    <source>
        <dbReference type="PROSITE-ProRule" id="PRU00236"/>
    </source>
</evidence>
<comment type="catalytic activity">
    <reaction evidence="8">
        <text>N(6)-acetyl-L-lysyl-[protein] + NAD(+) + H2O = 2''-O-acetyl-ADP-D-ribose + nicotinamide + L-lysyl-[protein]</text>
        <dbReference type="Rhea" id="RHEA:43636"/>
        <dbReference type="Rhea" id="RHEA-COMP:9752"/>
        <dbReference type="Rhea" id="RHEA-COMP:10731"/>
        <dbReference type="ChEBI" id="CHEBI:15377"/>
        <dbReference type="ChEBI" id="CHEBI:17154"/>
        <dbReference type="ChEBI" id="CHEBI:29969"/>
        <dbReference type="ChEBI" id="CHEBI:57540"/>
        <dbReference type="ChEBI" id="CHEBI:61930"/>
        <dbReference type="ChEBI" id="CHEBI:83767"/>
        <dbReference type="EC" id="2.3.1.286"/>
    </reaction>
</comment>
<comment type="cofactor">
    <cofactor evidence="11">
        <name>Zn(2+)</name>
        <dbReference type="ChEBI" id="CHEBI:29105"/>
    </cofactor>
    <text evidence="11">Binds 1 zinc ion per subunit.</text>
</comment>
<dbReference type="GO" id="GO:0070403">
    <property type="term" value="F:NAD+ binding"/>
    <property type="evidence" value="ECO:0007669"/>
    <property type="project" value="UniProtKB-UniRule"/>
</dbReference>
<evidence type="ECO:0000256" key="1">
    <source>
        <dbReference type="ARBA" id="ARBA00006924"/>
    </source>
</evidence>
<name>A0A814G957_9BILA</name>
<dbReference type="GO" id="GO:0008270">
    <property type="term" value="F:zinc ion binding"/>
    <property type="evidence" value="ECO:0007669"/>
    <property type="project" value="UniProtKB-UniRule"/>
</dbReference>
<dbReference type="InterPro" id="IPR050134">
    <property type="entry name" value="NAD-dep_sirtuin_deacylases"/>
</dbReference>
<dbReference type="AlphaFoldDB" id="A0A814G957"/>
<evidence type="ECO:0000256" key="3">
    <source>
        <dbReference type="ARBA" id="ARBA00022723"/>
    </source>
</evidence>
<evidence type="ECO:0000256" key="10">
    <source>
        <dbReference type="PIRSR" id="PIRSR037938-2"/>
    </source>
</evidence>
<feature type="binding site" evidence="11 12">
    <location>
        <position position="200"/>
    </location>
    <ligand>
        <name>Zn(2+)</name>
        <dbReference type="ChEBI" id="CHEBI:29105"/>
    </ligand>
</feature>
<dbReference type="GO" id="GO:0005634">
    <property type="term" value="C:nucleus"/>
    <property type="evidence" value="ECO:0007669"/>
    <property type="project" value="TreeGrafter"/>
</dbReference>
<evidence type="ECO:0000313" key="15">
    <source>
        <dbReference type="Proteomes" id="UP000663879"/>
    </source>
</evidence>
<dbReference type="Gene3D" id="3.30.1600.10">
    <property type="entry name" value="SIR2/SIRT2 'Small Domain"/>
    <property type="match status" value="1"/>
</dbReference>
<feature type="binding site" evidence="10">
    <location>
        <begin position="61"/>
        <end position="65"/>
    </location>
    <ligand>
        <name>NAD(+)</name>
        <dbReference type="ChEBI" id="CHEBI:57540"/>
    </ligand>
</feature>
<gene>
    <name evidence="14" type="ORF">OXX778_LOCUS16042</name>
</gene>
<dbReference type="InterPro" id="IPR029035">
    <property type="entry name" value="DHS-like_NAD/FAD-binding_dom"/>
</dbReference>
<feature type="active site" description="Proton acceptor" evidence="9 12">
    <location>
        <position position="163"/>
    </location>
</feature>
<dbReference type="OrthoDB" id="420264at2759"/>
<dbReference type="InterPro" id="IPR003000">
    <property type="entry name" value="Sirtuin"/>
</dbReference>
<feature type="binding site" evidence="10">
    <location>
        <begin position="143"/>
        <end position="146"/>
    </location>
    <ligand>
        <name>NAD(+)</name>
        <dbReference type="ChEBI" id="CHEBI:57540"/>
    </ligand>
</feature>
<feature type="binding site" evidence="10">
    <location>
        <begin position="262"/>
        <end position="264"/>
    </location>
    <ligand>
        <name>NAD(+)</name>
        <dbReference type="ChEBI" id="CHEBI:57540"/>
    </ligand>
</feature>
<feature type="binding site" evidence="11 12">
    <location>
        <position position="195"/>
    </location>
    <ligand>
        <name>Zn(2+)</name>
        <dbReference type="ChEBI" id="CHEBI:29105"/>
    </ligand>
</feature>
<dbReference type="GO" id="GO:0017136">
    <property type="term" value="F:histone deacetylase activity, NAD-dependent"/>
    <property type="evidence" value="ECO:0007669"/>
    <property type="project" value="InterPro"/>
</dbReference>
<evidence type="ECO:0000256" key="11">
    <source>
        <dbReference type="PIRSR" id="PIRSR037938-3"/>
    </source>
</evidence>
<feature type="binding site" evidence="11 12">
    <location>
        <position position="171"/>
    </location>
    <ligand>
        <name>Zn(2+)</name>
        <dbReference type="ChEBI" id="CHEBI:29105"/>
    </ligand>
</feature>
<evidence type="ECO:0000256" key="7">
    <source>
        <dbReference type="ARBA" id="ARBA00048905"/>
    </source>
</evidence>
<dbReference type="PANTHER" id="PTHR11085">
    <property type="entry name" value="NAD-DEPENDENT PROTEIN DEACYLASE SIRTUIN-5, MITOCHONDRIAL-RELATED"/>
    <property type="match status" value="1"/>
</dbReference>
<evidence type="ECO:0000256" key="6">
    <source>
        <dbReference type="ARBA" id="ARBA00048378"/>
    </source>
</evidence>
<comment type="catalytic activity">
    <reaction evidence="7">
        <text>N(6)-tetradecanoyl-L-lysyl-[protein] + NAD(+) + H2O = 2''-O-tetradecanoyl-ADP-D-ribose + nicotinamide + L-lysyl-[protein]</text>
        <dbReference type="Rhea" id="RHEA:70567"/>
        <dbReference type="Rhea" id="RHEA-COMP:9752"/>
        <dbReference type="Rhea" id="RHEA-COMP:15437"/>
        <dbReference type="ChEBI" id="CHEBI:15377"/>
        <dbReference type="ChEBI" id="CHEBI:17154"/>
        <dbReference type="ChEBI" id="CHEBI:29969"/>
        <dbReference type="ChEBI" id="CHEBI:57540"/>
        <dbReference type="ChEBI" id="CHEBI:141129"/>
        <dbReference type="ChEBI" id="CHEBI:189674"/>
    </reaction>
    <physiologicalReaction direction="left-to-right" evidence="7">
        <dbReference type="Rhea" id="RHEA:70568"/>
    </physiologicalReaction>
</comment>
<feature type="binding site" evidence="10">
    <location>
        <begin position="71"/>
        <end position="73"/>
    </location>
    <ligand>
        <name>NAD(+)</name>
        <dbReference type="ChEBI" id="CHEBI:57540"/>
    </ligand>
</feature>
<comment type="similarity">
    <text evidence="1 8">Belongs to the sirtuin family. Class I subfamily.</text>
</comment>
<evidence type="ECO:0000313" key="14">
    <source>
        <dbReference type="EMBL" id="CAF0993606.1"/>
    </source>
</evidence>
<dbReference type="EMBL" id="CAJNOC010003688">
    <property type="protein sequence ID" value="CAF0993606.1"/>
    <property type="molecule type" value="Genomic_DNA"/>
</dbReference>
<keyword evidence="15" id="KW-1185">Reference proteome</keyword>
<evidence type="ECO:0000256" key="2">
    <source>
        <dbReference type="ARBA" id="ARBA00022679"/>
    </source>
</evidence>
<dbReference type="Gene3D" id="3.40.50.1220">
    <property type="entry name" value="TPP-binding domain"/>
    <property type="match status" value="1"/>
</dbReference>
<feature type="domain" description="Deacetylase sirtuin-type" evidence="13">
    <location>
        <begin position="35"/>
        <end position="303"/>
    </location>
</feature>
<feature type="binding site" evidence="10">
    <location>
        <begin position="238"/>
        <end position="239"/>
    </location>
    <ligand>
        <name>NAD(+)</name>
        <dbReference type="ChEBI" id="CHEBI:57540"/>
    </ligand>
</feature>
<dbReference type="PIRSF" id="PIRSF037938">
    <property type="entry name" value="SIR2_euk"/>
    <property type="match status" value="1"/>
</dbReference>
<evidence type="ECO:0000256" key="4">
    <source>
        <dbReference type="ARBA" id="ARBA00022833"/>
    </source>
</evidence>
<comment type="caution">
    <text evidence="14">The sequence shown here is derived from an EMBL/GenBank/DDBJ whole genome shotgun (WGS) entry which is preliminary data.</text>
</comment>
<feature type="binding site" evidence="10">
    <location>
        <position position="289"/>
    </location>
    <ligand>
        <name>NAD(+)</name>
        <dbReference type="ChEBI" id="CHEBI:57540"/>
    </ligand>
</feature>
<feature type="binding site" evidence="11 12">
    <location>
        <position position="174"/>
    </location>
    <ligand>
        <name>Zn(2+)</name>
        <dbReference type="ChEBI" id="CHEBI:29105"/>
    </ligand>
</feature>
<proteinExistence type="inferred from homology"/>
<evidence type="ECO:0000256" key="5">
    <source>
        <dbReference type="ARBA" id="ARBA00023027"/>
    </source>
</evidence>
<protein>
    <recommendedName>
        <fullName evidence="8">NAD-dependent protein deacetylase</fullName>
        <ecNumber evidence="8">2.3.1.286</ecNumber>
    </recommendedName>
</protein>
<dbReference type="InterPro" id="IPR017328">
    <property type="entry name" value="Sirtuin_class_I"/>
</dbReference>
<keyword evidence="4 8" id="KW-0862">Zinc</keyword>
<keyword evidence="5 8" id="KW-0520">NAD</keyword>
<reference evidence="14" key="1">
    <citation type="submission" date="2021-02" db="EMBL/GenBank/DDBJ databases">
        <authorList>
            <person name="Nowell W R."/>
        </authorList>
    </citation>
    <scope>NUCLEOTIDE SEQUENCE</scope>
    <source>
        <strain evidence="14">Ploen Becks lab</strain>
    </source>
</reference>
<accession>A0A814G957</accession>
<dbReference type="PANTHER" id="PTHR11085:SF6">
    <property type="entry name" value="NAD-DEPENDENT PROTEIN DEACETYLASE SIRTUIN-2"/>
    <property type="match status" value="1"/>
</dbReference>
<evidence type="ECO:0000259" key="13">
    <source>
        <dbReference type="PROSITE" id="PS50305"/>
    </source>
</evidence>
<keyword evidence="3 8" id="KW-0479">Metal-binding</keyword>
<dbReference type="EC" id="2.3.1.286" evidence="8"/>
<keyword evidence="2 8" id="KW-0808">Transferase</keyword>
<evidence type="ECO:0000256" key="8">
    <source>
        <dbReference type="PIRNR" id="PIRNR037938"/>
    </source>
</evidence>
<dbReference type="Pfam" id="PF02146">
    <property type="entry name" value="SIR2"/>
    <property type="match status" value="1"/>
</dbReference>
<organism evidence="14 15">
    <name type="scientific">Brachionus calyciflorus</name>
    <dbReference type="NCBI Taxonomy" id="104777"/>
    <lineage>
        <taxon>Eukaryota</taxon>
        <taxon>Metazoa</taxon>
        <taxon>Spiralia</taxon>
        <taxon>Gnathifera</taxon>
        <taxon>Rotifera</taxon>
        <taxon>Eurotatoria</taxon>
        <taxon>Monogononta</taxon>
        <taxon>Pseudotrocha</taxon>
        <taxon>Ploima</taxon>
        <taxon>Brachionidae</taxon>
        <taxon>Brachionus</taxon>
    </lineage>
</organism>
<evidence type="ECO:0000256" key="9">
    <source>
        <dbReference type="PIRSR" id="PIRSR037938-1"/>
    </source>
</evidence>